<evidence type="ECO:0000313" key="1">
    <source>
        <dbReference type="EMBL" id="OSX89967.1"/>
    </source>
</evidence>
<dbReference type="AlphaFoldDB" id="A0AAP7W4W5"/>
<name>A0AAP7W4W5_BACMY</name>
<comment type="caution">
    <text evidence="1">The sequence shown here is derived from an EMBL/GenBank/DDBJ whole genome shotgun (WGS) entry which is preliminary data.</text>
</comment>
<gene>
    <name evidence="1" type="ORF">S3E15_02873</name>
</gene>
<protein>
    <submittedName>
        <fullName evidence="1">Uncharacterized protein</fullName>
    </submittedName>
</protein>
<reference evidence="1 2" key="1">
    <citation type="submission" date="2016-12" db="EMBL/GenBank/DDBJ databases">
        <title>Genome Sequences of Twelve Sporeforming Bacillus Species Isolated from Foods.</title>
        <authorList>
            <person name="De Jong A."/>
            <person name="Holsappel S."/>
            <person name="Kuipers O.P."/>
        </authorList>
    </citation>
    <scope>NUCLEOTIDE SEQUENCE [LARGE SCALE GENOMIC DNA]</scope>
    <source>
        <strain evidence="1 2">S3E15</strain>
    </source>
</reference>
<sequence>MKDKQYNKKRSNYCEKFTSIGCEKTPGFLTGFNMGINLVNAFTD</sequence>
<evidence type="ECO:0000313" key="2">
    <source>
        <dbReference type="Proteomes" id="UP000194131"/>
    </source>
</evidence>
<dbReference type="Proteomes" id="UP000194131">
    <property type="component" value="Unassembled WGS sequence"/>
</dbReference>
<dbReference type="EMBL" id="MRWU01000023">
    <property type="protein sequence ID" value="OSX89967.1"/>
    <property type="molecule type" value="Genomic_DNA"/>
</dbReference>
<accession>A0AAP7W4W5</accession>
<proteinExistence type="predicted"/>
<organism evidence="1 2">
    <name type="scientific">Bacillus mycoides</name>
    <dbReference type="NCBI Taxonomy" id="1405"/>
    <lineage>
        <taxon>Bacteria</taxon>
        <taxon>Bacillati</taxon>
        <taxon>Bacillota</taxon>
        <taxon>Bacilli</taxon>
        <taxon>Bacillales</taxon>
        <taxon>Bacillaceae</taxon>
        <taxon>Bacillus</taxon>
        <taxon>Bacillus cereus group</taxon>
    </lineage>
</organism>